<protein>
    <submittedName>
        <fullName evidence="2">Uncharacterized protein</fullName>
    </submittedName>
</protein>
<keyword evidence="1" id="KW-1133">Transmembrane helix</keyword>
<evidence type="ECO:0000256" key="1">
    <source>
        <dbReference type="SAM" id="Phobius"/>
    </source>
</evidence>
<organism evidence="2 3">
    <name type="scientific">Candidatus Colwellbacteria bacterium RIFCSPLOWO2_12_FULL_43_11</name>
    <dbReference type="NCBI Taxonomy" id="1797693"/>
    <lineage>
        <taxon>Bacteria</taxon>
        <taxon>Candidatus Colwelliibacteriota</taxon>
    </lineage>
</organism>
<sequence>MLGNLSFLKQRTIQILVFGYALFLLYWIWVYTTGQVGTTHNYILSIFSSGILPVFGGISGILLSRKWGFLSSALGKAIFFLSAGVLAYGLASLIWGYYNLILAVDTPYPSLADAIYILSYPFWAIGLINLGKGIGAGYKLRTLQGKIALVLTPIVGAVITYLIFILFAQGGGFSFEDSGIIKIFFDIFYPLGDTILITALGLIYGLSYKAFGGRFKSAINILFIGFLITYFADAIFSYTTTQGTYYNANIGDLLFTSSVFLSVVAVWSLDIKGISSRVREELTMFAPRADKAINNLVLEIVQRQVHIIGPVAWDEAVKVQGITIDAQKNSISVTGDPKVVLEQLVGKYEGLFGNASLEICREATRKFIAQVPQEQIPQILK</sequence>
<evidence type="ECO:0000313" key="3">
    <source>
        <dbReference type="Proteomes" id="UP000176571"/>
    </source>
</evidence>
<dbReference type="Proteomes" id="UP000176571">
    <property type="component" value="Unassembled WGS sequence"/>
</dbReference>
<feature type="transmembrane region" description="Helical" evidence="1">
    <location>
        <begin position="218"/>
        <end position="238"/>
    </location>
</feature>
<accession>A0A1G1ZBR8</accession>
<feature type="transmembrane region" description="Helical" evidence="1">
    <location>
        <begin position="42"/>
        <end position="65"/>
    </location>
</feature>
<evidence type="ECO:0000313" key="2">
    <source>
        <dbReference type="EMBL" id="OGY61839.1"/>
    </source>
</evidence>
<keyword evidence="1" id="KW-0472">Membrane</keyword>
<dbReference type="EMBL" id="MHJB01000004">
    <property type="protein sequence ID" value="OGY61839.1"/>
    <property type="molecule type" value="Genomic_DNA"/>
</dbReference>
<reference evidence="2 3" key="1">
    <citation type="journal article" date="2016" name="Nat. Commun.">
        <title>Thousands of microbial genomes shed light on interconnected biogeochemical processes in an aquifer system.</title>
        <authorList>
            <person name="Anantharaman K."/>
            <person name="Brown C.T."/>
            <person name="Hug L.A."/>
            <person name="Sharon I."/>
            <person name="Castelle C.J."/>
            <person name="Probst A.J."/>
            <person name="Thomas B.C."/>
            <person name="Singh A."/>
            <person name="Wilkins M.J."/>
            <person name="Karaoz U."/>
            <person name="Brodie E.L."/>
            <person name="Williams K.H."/>
            <person name="Hubbard S.S."/>
            <person name="Banfield J.F."/>
        </authorList>
    </citation>
    <scope>NUCLEOTIDE SEQUENCE [LARGE SCALE GENOMIC DNA]</scope>
</reference>
<name>A0A1G1ZBR8_9BACT</name>
<feature type="transmembrane region" description="Helical" evidence="1">
    <location>
        <begin position="114"/>
        <end position="135"/>
    </location>
</feature>
<dbReference type="STRING" id="1797693.A3F99_02220"/>
<feature type="transmembrane region" description="Helical" evidence="1">
    <location>
        <begin position="147"/>
        <end position="167"/>
    </location>
</feature>
<keyword evidence="1" id="KW-0812">Transmembrane</keyword>
<dbReference type="AlphaFoldDB" id="A0A1G1ZBR8"/>
<gene>
    <name evidence="2" type="ORF">A3F99_02220</name>
</gene>
<feature type="transmembrane region" description="Helical" evidence="1">
    <location>
        <begin position="12"/>
        <end position="30"/>
    </location>
</feature>
<feature type="transmembrane region" description="Helical" evidence="1">
    <location>
        <begin position="250"/>
        <end position="269"/>
    </location>
</feature>
<comment type="caution">
    <text evidence="2">The sequence shown here is derived from an EMBL/GenBank/DDBJ whole genome shotgun (WGS) entry which is preliminary data.</text>
</comment>
<feature type="transmembrane region" description="Helical" evidence="1">
    <location>
        <begin position="187"/>
        <end position="206"/>
    </location>
</feature>
<feature type="transmembrane region" description="Helical" evidence="1">
    <location>
        <begin position="77"/>
        <end position="98"/>
    </location>
</feature>
<proteinExistence type="predicted"/>